<comment type="caution">
    <text evidence="7">The sequence shown here is derived from an EMBL/GenBank/DDBJ whole genome shotgun (WGS) entry which is preliminary data.</text>
</comment>
<reference evidence="7 8" key="1">
    <citation type="submission" date="2016-11" db="EMBL/GenBank/DDBJ databases">
        <title>The macronuclear genome of Stentor coeruleus: a giant cell with tiny introns.</title>
        <authorList>
            <person name="Slabodnick M."/>
            <person name="Ruby J.G."/>
            <person name="Reiff S.B."/>
            <person name="Swart E.C."/>
            <person name="Gosai S."/>
            <person name="Prabakaran S."/>
            <person name="Witkowska E."/>
            <person name="Larue G.E."/>
            <person name="Fisher S."/>
            <person name="Freeman R.M."/>
            <person name="Gunawardena J."/>
            <person name="Chu W."/>
            <person name="Stover N.A."/>
            <person name="Gregory B.D."/>
            <person name="Nowacki M."/>
            <person name="Derisi J."/>
            <person name="Roy S.W."/>
            <person name="Marshall W.F."/>
            <person name="Sood P."/>
        </authorList>
    </citation>
    <scope>NUCLEOTIDE SEQUENCE [LARGE SCALE GENOMIC DNA]</scope>
    <source>
        <strain evidence="7">WM001</strain>
    </source>
</reference>
<evidence type="ECO:0000256" key="5">
    <source>
        <dbReference type="ARBA" id="ARBA00023273"/>
    </source>
</evidence>
<dbReference type="AlphaFoldDB" id="A0A1R2BEH1"/>
<keyword evidence="2" id="KW-0963">Cytoplasm</keyword>
<evidence type="ECO:0000313" key="7">
    <source>
        <dbReference type="EMBL" id="OMJ75161.1"/>
    </source>
</evidence>
<evidence type="ECO:0000256" key="4">
    <source>
        <dbReference type="ARBA" id="ARBA00023212"/>
    </source>
</evidence>
<sequence length="456" mass="52720">MEVQELRSLLQSSRGEKGKSLMDHLQELFSQLIYDNPRCPLSSLELYSQDIKKYGFSYLHSSTANHGELADLLKWANLEQRLIDKPKEENDEGVLVEVTPEALPAISDIMEDRQLLRWAGIDLGEEECWRLRQALKKLIKEKSAKDIRFWGKIYGTEKDYYVIEGQGEAGEEEERSPDFEKKGEGVNQFTYWVTDSAFNAWNELPDVTPTQLKVARKIRKLFTGNLNAPVISNPHFPGKEKELLRAQIARITHGTMLEPKGLHKLVEDNPNEIENEEEPIYLTTTQLKDQNNWLHALPSILKCGRIVHMDPEVPEDVDIDIEILKAQQIEKDPFEERLKPIVKDAEVPSLSKSWVQRYVNDPQEYTEKVPKKGTCTFAVNVIRSLWWPGMLIVQQNEKWLHFYIGNGLKVETERVYPISPSVIKDEPADRQEFPEPYPEIKPEELKEEKDEDAAED</sequence>
<feature type="region of interest" description="Disordered" evidence="6">
    <location>
        <begin position="422"/>
        <end position="456"/>
    </location>
</feature>
<proteinExistence type="predicted"/>
<feature type="compositionally biased region" description="Basic and acidic residues" evidence="6">
    <location>
        <begin position="423"/>
        <end position="448"/>
    </location>
</feature>
<organism evidence="7 8">
    <name type="scientific">Stentor coeruleus</name>
    <dbReference type="NCBI Taxonomy" id="5963"/>
    <lineage>
        <taxon>Eukaryota</taxon>
        <taxon>Sar</taxon>
        <taxon>Alveolata</taxon>
        <taxon>Ciliophora</taxon>
        <taxon>Postciliodesmatophora</taxon>
        <taxon>Heterotrichea</taxon>
        <taxon>Heterotrichida</taxon>
        <taxon>Stentoridae</taxon>
        <taxon>Stentor</taxon>
    </lineage>
</organism>
<evidence type="ECO:0000256" key="6">
    <source>
        <dbReference type="SAM" id="MobiDB-lite"/>
    </source>
</evidence>
<dbReference type="EMBL" id="MPUH01000706">
    <property type="protein sequence ID" value="OMJ75161.1"/>
    <property type="molecule type" value="Genomic_DNA"/>
</dbReference>
<dbReference type="InterPro" id="IPR006802">
    <property type="entry name" value="Radial_spoke"/>
</dbReference>
<dbReference type="GO" id="GO:0001534">
    <property type="term" value="C:radial spoke"/>
    <property type="evidence" value="ECO:0007669"/>
    <property type="project" value="InterPro"/>
</dbReference>
<gene>
    <name evidence="7" type="ORF">SteCoe_25744</name>
</gene>
<dbReference type="PANTHER" id="PTHR13159:SF0">
    <property type="entry name" value="RADIAL SPOKE HEAD 6 HOMOLOG A"/>
    <property type="match status" value="1"/>
</dbReference>
<protein>
    <submittedName>
        <fullName evidence="7">Uncharacterized protein</fullName>
    </submittedName>
</protein>
<evidence type="ECO:0000256" key="3">
    <source>
        <dbReference type="ARBA" id="ARBA00023069"/>
    </source>
</evidence>
<dbReference type="OrthoDB" id="272202at2759"/>
<evidence type="ECO:0000313" key="8">
    <source>
        <dbReference type="Proteomes" id="UP000187209"/>
    </source>
</evidence>
<evidence type="ECO:0000256" key="2">
    <source>
        <dbReference type="ARBA" id="ARBA00022490"/>
    </source>
</evidence>
<dbReference type="Pfam" id="PF04712">
    <property type="entry name" value="Radial_spoke"/>
    <property type="match status" value="2"/>
</dbReference>
<evidence type="ECO:0000256" key="1">
    <source>
        <dbReference type="ARBA" id="ARBA00004430"/>
    </source>
</evidence>
<keyword evidence="3" id="KW-0969">Cilium</keyword>
<dbReference type="GO" id="GO:0060294">
    <property type="term" value="P:cilium movement involved in cell motility"/>
    <property type="evidence" value="ECO:0007669"/>
    <property type="project" value="InterPro"/>
</dbReference>
<accession>A0A1R2BEH1</accession>
<comment type="subcellular location">
    <subcellularLocation>
        <location evidence="1">Cytoplasm</location>
        <location evidence="1">Cytoskeleton</location>
        <location evidence="1">Cilium axoneme</location>
    </subcellularLocation>
</comment>
<dbReference type="GO" id="GO:0035082">
    <property type="term" value="P:axoneme assembly"/>
    <property type="evidence" value="ECO:0007669"/>
    <property type="project" value="TreeGrafter"/>
</dbReference>
<dbReference type="Proteomes" id="UP000187209">
    <property type="component" value="Unassembled WGS sequence"/>
</dbReference>
<keyword evidence="8" id="KW-1185">Reference proteome</keyword>
<name>A0A1R2BEH1_9CILI</name>
<keyword evidence="4" id="KW-0206">Cytoskeleton</keyword>
<keyword evidence="5" id="KW-0966">Cell projection</keyword>
<dbReference type="PANTHER" id="PTHR13159">
    <property type="entry name" value="RADIAL SPOKEHEAD-RELATED"/>
    <property type="match status" value="1"/>
</dbReference>